<feature type="compositionally biased region" description="Basic residues" evidence="1">
    <location>
        <begin position="69"/>
        <end position="81"/>
    </location>
</feature>
<feature type="region of interest" description="Disordered" evidence="1">
    <location>
        <begin position="54"/>
        <end position="90"/>
    </location>
</feature>
<reference evidence="2" key="1">
    <citation type="journal article" date="2022" name="Int. J. Mol. Sci.">
        <title>Draft Genome of Tanacetum Coccineum: Genomic Comparison of Closely Related Tanacetum-Family Plants.</title>
        <authorList>
            <person name="Yamashiro T."/>
            <person name="Shiraishi A."/>
            <person name="Nakayama K."/>
            <person name="Satake H."/>
        </authorList>
    </citation>
    <scope>NUCLEOTIDE SEQUENCE</scope>
</reference>
<evidence type="ECO:0000256" key="1">
    <source>
        <dbReference type="SAM" id="MobiDB-lite"/>
    </source>
</evidence>
<reference evidence="2" key="2">
    <citation type="submission" date="2022-01" db="EMBL/GenBank/DDBJ databases">
        <authorList>
            <person name="Yamashiro T."/>
            <person name="Shiraishi A."/>
            <person name="Satake H."/>
            <person name="Nakayama K."/>
        </authorList>
    </citation>
    <scope>NUCLEOTIDE SEQUENCE</scope>
</reference>
<proteinExistence type="predicted"/>
<comment type="caution">
    <text evidence="2">The sequence shown here is derived from an EMBL/GenBank/DDBJ whole genome shotgun (WGS) entry which is preliminary data.</text>
</comment>
<dbReference type="EMBL" id="BQNB010012836">
    <property type="protein sequence ID" value="GJT08508.1"/>
    <property type="molecule type" value="Genomic_DNA"/>
</dbReference>
<evidence type="ECO:0000313" key="3">
    <source>
        <dbReference type="Proteomes" id="UP001151760"/>
    </source>
</evidence>
<evidence type="ECO:0000313" key="2">
    <source>
        <dbReference type="EMBL" id="GJT08508.1"/>
    </source>
</evidence>
<protein>
    <submittedName>
        <fullName evidence="2">Uncharacterized protein</fullName>
    </submittedName>
</protein>
<organism evidence="2 3">
    <name type="scientific">Tanacetum coccineum</name>
    <dbReference type="NCBI Taxonomy" id="301880"/>
    <lineage>
        <taxon>Eukaryota</taxon>
        <taxon>Viridiplantae</taxon>
        <taxon>Streptophyta</taxon>
        <taxon>Embryophyta</taxon>
        <taxon>Tracheophyta</taxon>
        <taxon>Spermatophyta</taxon>
        <taxon>Magnoliopsida</taxon>
        <taxon>eudicotyledons</taxon>
        <taxon>Gunneridae</taxon>
        <taxon>Pentapetalae</taxon>
        <taxon>asterids</taxon>
        <taxon>campanulids</taxon>
        <taxon>Asterales</taxon>
        <taxon>Asteraceae</taxon>
        <taxon>Asteroideae</taxon>
        <taxon>Anthemideae</taxon>
        <taxon>Anthemidinae</taxon>
        <taxon>Tanacetum</taxon>
    </lineage>
</organism>
<name>A0ABQ5B4P9_9ASTR</name>
<sequence>MTLREVQEVTLVDEEEDEKPIYDDECCFEERIRPDEGEILVIRRVLHTKEIASNDEQKSTYFTQDAQSRGRKRKIRNHKTQKSLMRMSEPSMPNGWGCSYSRKRYFIDGL</sequence>
<dbReference type="Proteomes" id="UP001151760">
    <property type="component" value="Unassembled WGS sequence"/>
</dbReference>
<gene>
    <name evidence="2" type="ORF">Tco_0842970</name>
</gene>
<accession>A0ABQ5B4P9</accession>
<keyword evidence="3" id="KW-1185">Reference proteome</keyword>